<accession>A0ABP1P9W2</accession>
<organism evidence="2 3">
    <name type="scientific">Xylocopa violacea</name>
    <name type="common">Violet carpenter bee</name>
    <name type="synonym">Apis violacea</name>
    <dbReference type="NCBI Taxonomy" id="135666"/>
    <lineage>
        <taxon>Eukaryota</taxon>
        <taxon>Metazoa</taxon>
        <taxon>Ecdysozoa</taxon>
        <taxon>Arthropoda</taxon>
        <taxon>Hexapoda</taxon>
        <taxon>Insecta</taxon>
        <taxon>Pterygota</taxon>
        <taxon>Neoptera</taxon>
        <taxon>Endopterygota</taxon>
        <taxon>Hymenoptera</taxon>
        <taxon>Apocrita</taxon>
        <taxon>Aculeata</taxon>
        <taxon>Apoidea</taxon>
        <taxon>Anthophila</taxon>
        <taxon>Apidae</taxon>
        <taxon>Xylocopa</taxon>
        <taxon>Xylocopa</taxon>
    </lineage>
</organism>
<evidence type="ECO:0000313" key="3">
    <source>
        <dbReference type="Proteomes" id="UP001642520"/>
    </source>
</evidence>
<sequence>MRALYVILLICFMAFPLIMACRPPGVPCTTDSECCPPLACNPWAGRCTKKGGPPSWLNIPSATG</sequence>
<protein>
    <submittedName>
        <fullName evidence="2">Uncharacterized protein</fullName>
    </submittedName>
</protein>
<reference evidence="2 3" key="1">
    <citation type="submission" date="2024-08" db="EMBL/GenBank/DDBJ databases">
        <authorList>
            <person name="Will J Nash"/>
            <person name="Angela Man"/>
            <person name="Seanna McTaggart"/>
            <person name="Kendall Baker"/>
            <person name="Tom Barker"/>
            <person name="Leah Catchpole"/>
            <person name="Alex Durrant"/>
            <person name="Karim Gharbi"/>
            <person name="Naomi Irish"/>
            <person name="Gemy Kaithakottil"/>
            <person name="Debby Ku"/>
            <person name="Aaliyah Providence"/>
            <person name="Felix Shaw"/>
            <person name="David Swarbreck"/>
            <person name="Chris Watkins"/>
            <person name="Ann M. McCartney"/>
            <person name="Giulio Formenti"/>
            <person name="Alice Mouton"/>
            <person name="Noel Vella"/>
            <person name="Bjorn M von Reumont"/>
            <person name="Adriana Vella"/>
            <person name="Wilfried Haerty"/>
        </authorList>
    </citation>
    <scope>NUCLEOTIDE SEQUENCE [LARGE SCALE GENOMIC DNA]</scope>
</reference>
<evidence type="ECO:0000313" key="2">
    <source>
        <dbReference type="EMBL" id="CAL7948588.1"/>
    </source>
</evidence>
<proteinExistence type="predicted"/>
<dbReference type="EMBL" id="CAXAJV020001299">
    <property type="protein sequence ID" value="CAL7948588.1"/>
    <property type="molecule type" value="Genomic_DNA"/>
</dbReference>
<name>A0ABP1P9W2_XYLVO</name>
<gene>
    <name evidence="2" type="ORF">XYLVIOL_LOCUS8960</name>
</gene>
<feature type="signal peptide" evidence="1">
    <location>
        <begin position="1"/>
        <end position="20"/>
    </location>
</feature>
<keyword evidence="1" id="KW-0732">Signal</keyword>
<evidence type="ECO:0000256" key="1">
    <source>
        <dbReference type="SAM" id="SignalP"/>
    </source>
</evidence>
<dbReference type="PROSITE" id="PS51257">
    <property type="entry name" value="PROKAR_LIPOPROTEIN"/>
    <property type="match status" value="1"/>
</dbReference>
<dbReference type="Proteomes" id="UP001642520">
    <property type="component" value="Unassembled WGS sequence"/>
</dbReference>
<comment type="caution">
    <text evidence="2">The sequence shown here is derived from an EMBL/GenBank/DDBJ whole genome shotgun (WGS) entry which is preliminary data.</text>
</comment>
<keyword evidence="3" id="KW-1185">Reference proteome</keyword>
<feature type="chain" id="PRO_5046334865" evidence="1">
    <location>
        <begin position="21"/>
        <end position="64"/>
    </location>
</feature>